<dbReference type="PROSITE" id="PS51186">
    <property type="entry name" value="GNAT"/>
    <property type="match status" value="1"/>
</dbReference>
<reference evidence="3" key="1">
    <citation type="submission" date="2016-08" db="EMBL/GenBank/DDBJ databases">
        <authorList>
            <person name="Varghese N."/>
            <person name="Submissions Spin"/>
        </authorList>
    </citation>
    <scope>NUCLEOTIDE SEQUENCE [LARGE SCALE GENOMIC DNA]</scope>
    <source>
        <strain evidence="3">HAMBI 2971</strain>
    </source>
</reference>
<dbReference type="SUPFAM" id="SSF55729">
    <property type="entry name" value="Acyl-CoA N-acyltransferases (Nat)"/>
    <property type="match status" value="1"/>
</dbReference>
<gene>
    <name evidence="2" type="ORF">GA0061102_1001299</name>
</gene>
<keyword evidence="2" id="KW-0808">Transferase</keyword>
<dbReference type="InterPro" id="IPR016181">
    <property type="entry name" value="Acyl_CoA_acyltransferase"/>
</dbReference>
<dbReference type="InterPro" id="IPR000182">
    <property type="entry name" value="GNAT_dom"/>
</dbReference>
<protein>
    <submittedName>
        <fullName evidence="2">Protein N-acetyltransferase, RimJ/RimL family</fullName>
    </submittedName>
</protein>
<evidence type="ECO:0000313" key="2">
    <source>
        <dbReference type="EMBL" id="SCB09060.1"/>
    </source>
</evidence>
<dbReference type="InterPro" id="IPR051531">
    <property type="entry name" value="N-acetyltransferase"/>
</dbReference>
<keyword evidence="3" id="KW-1185">Reference proteome</keyword>
<dbReference type="EMBL" id="FMAH01000001">
    <property type="protein sequence ID" value="SCB09060.1"/>
    <property type="molecule type" value="Genomic_DNA"/>
</dbReference>
<evidence type="ECO:0000313" key="3">
    <source>
        <dbReference type="Proteomes" id="UP000199435"/>
    </source>
</evidence>
<sequence length="183" mass="20527">MEPTLSPPRLETERLILTGHTADDFEPLAGMWSDPRVVKHIFGNVVSTSRESWMRMLSYHGLWPLLGHGYWAVREKSSGRYAGDLGFADFHRVMEPPIKGIPEAGWALAAWAHGKGFATEALAAATAWLDEQPRYDRSVCLISPDNPASIRVAEKAGYRDPKPIRLNDKDTLLFSRARRATEK</sequence>
<dbReference type="Pfam" id="PF13302">
    <property type="entry name" value="Acetyltransf_3"/>
    <property type="match status" value="1"/>
</dbReference>
<dbReference type="PANTHER" id="PTHR43792:SF16">
    <property type="entry name" value="N-ACETYLTRANSFERASE DOMAIN-CONTAINING PROTEIN"/>
    <property type="match status" value="1"/>
</dbReference>
<organism evidence="2 3">
    <name type="scientific">Rhizobium miluonense</name>
    <dbReference type="NCBI Taxonomy" id="411945"/>
    <lineage>
        <taxon>Bacteria</taxon>
        <taxon>Pseudomonadati</taxon>
        <taxon>Pseudomonadota</taxon>
        <taxon>Alphaproteobacteria</taxon>
        <taxon>Hyphomicrobiales</taxon>
        <taxon>Rhizobiaceae</taxon>
        <taxon>Rhizobium/Agrobacterium group</taxon>
        <taxon>Rhizobium</taxon>
    </lineage>
</organism>
<accession>A0A1C3U0P2</accession>
<dbReference type="Proteomes" id="UP000199435">
    <property type="component" value="Unassembled WGS sequence"/>
</dbReference>
<dbReference type="GO" id="GO:0016747">
    <property type="term" value="F:acyltransferase activity, transferring groups other than amino-acyl groups"/>
    <property type="evidence" value="ECO:0007669"/>
    <property type="project" value="InterPro"/>
</dbReference>
<dbReference type="OrthoDB" id="6293260at2"/>
<dbReference type="AlphaFoldDB" id="A0A1C3U0P2"/>
<name>A0A1C3U0P2_9HYPH</name>
<proteinExistence type="predicted"/>
<dbReference type="PANTHER" id="PTHR43792">
    <property type="entry name" value="GNAT FAMILY, PUTATIVE (AFU_ORTHOLOGUE AFUA_3G00765)-RELATED-RELATED"/>
    <property type="match status" value="1"/>
</dbReference>
<dbReference type="STRING" id="411945.GA0061102_1001299"/>
<dbReference type="RefSeq" id="WP_092843343.1">
    <property type="nucleotide sequence ID" value="NZ_FMAH01000001.1"/>
</dbReference>
<dbReference type="Gene3D" id="3.40.630.30">
    <property type="match status" value="1"/>
</dbReference>
<evidence type="ECO:0000259" key="1">
    <source>
        <dbReference type="PROSITE" id="PS51186"/>
    </source>
</evidence>
<feature type="domain" description="N-acetyltransferase" evidence="1">
    <location>
        <begin position="15"/>
        <end position="179"/>
    </location>
</feature>